<reference evidence="4" key="2">
    <citation type="submission" date="2021-12" db="EMBL/GenBank/DDBJ databases">
        <title>Resequencing data analysis of finger millet.</title>
        <authorList>
            <person name="Hatakeyama M."/>
            <person name="Aluri S."/>
            <person name="Balachadran M.T."/>
            <person name="Sivarajan S.R."/>
            <person name="Poveda L."/>
            <person name="Shimizu-Inatsugi R."/>
            <person name="Schlapbach R."/>
            <person name="Sreeman S.M."/>
            <person name="Shimizu K.K."/>
        </authorList>
    </citation>
    <scope>NUCLEOTIDE SEQUENCE</scope>
</reference>
<dbReference type="PANTHER" id="PTHR47747:SF3">
    <property type="entry name" value="OS03G0853600 PROTEIN"/>
    <property type="match status" value="1"/>
</dbReference>
<name>A0AAV5CGP4_ELECO</name>
<evidence type="ECO:0000256" key="3">
    <source>
        <dbReference type="SAM" id="SignalP"/>
    </source>
</evidence>
<evidence type="ECO:0000256" key="1">
    <source>
        <dbReference type="SAM" id="Coils"/>
    </source>
</evidence>
<keyword evidence="5" id="KW-1185">Reference proteome</keyword>
<keyword evidence="1" id="KW-0175">Coiled coil</keyword>
<feature type="signal peptide" evidence="3">
    <location>
        <begin position="1"/>
        <end position="28"/>
    </location>
</feature>
<gene>
    <name evidence="4" type="primary">ga14197</name>
    <name evidence="4" type="ORF">PR202_ga14197</name>
</gene>
<comment type="caution">
    <text evidence="4">The sequence shown here is derived from an EMBL/GenBank/DDBJ whole genome shotgun (WGS) entry which is preliminary data.</text>
</comment>
<reference evidence="4" key="1">
    <citation type="journal article" date="2018" name="DNA Res.">
        <title>Multiple hybrid de novo genome assembly of finger millet, an orphan allotetraploid crop.</title>
        <authorList>
            <person name="Hatakeyama M."/>
            <person name="Aluri S."/>
            <person name="Balachadran M.T."/>
            <person name="Sivarajan S.R."/>
            <person name="Patrignani A."/>
            <person name="Gruter S."/>
            <person name="Poveda L."/>
            <person name="Shimizu-Inatsugi R."/>
            <person name="Baeten J."/>
            <person name="Francoijs K.J."/>
            <person name="Nataraja K.N."/>
            <person name="Reddy Y.A.N."/>
            <person name="Phadnis S."/>
            <person name="Ravikumar R.L."/>
            <person name="Schlapbach R."/>
            <person name="Sreeman S.M."/>
            <person name="Shimizu K.K."/>
        </authorList>
    </citation>
    <scope>NUCLEOTIDE SEQUENCE</scope>
</reference>
<protein>
    <submittedName>
        <fullName evidence="4">Uncharacterized protein</fullName>
    </submittedName>
</protein>
<accession>A0AAV5CGP4</accession>
<organism evidence="4 5">
    <name type="scientific">Eleusine coracana subsp. coracana</name>
    <dbReference type="NCBI Taxonomy" id="191504"/>
    <lineage>
        <taxon>Eukaryota</taxon>
        <taxon>Viridiplantae</taxon>
        <taxon>Streptophyta</taxon>
        <taxon>Embryophyta</taxon>
        <taxon>Tracheophyta</taxon>
        <taxon>Spermatophyta</taxon>
        <taxon>Magnoliopsida</taxon>
        <taxon>Liliopsida</taxon>
        <taxon>Poales</taxon>
        <taxon>Poaceae</taxon>
        <taxon>PACMAD clade</taxon>
        <taxon>Chloridoideae</taxon>
        <taxon>Cynodonteae</taxon>
        <taxon>Eleusininae</taxon>
        <taxon>Eleusine</taxon>
    </lineage>
</organism>
<dbReference type="PANTHER" id="PTHR47747">
    <property type="entry name" value="RIBONUCLEASE P PROTEIN SUBUNIT P38-LIKE PROTEIN"/>
    <property type="match status" value="1"/>
</dbReference>
<proteinExistence type="predicted"/>
<feature type="chain" id="PRO_5043439328" evidence="3">
    <location>
        <begin position="29"/>
        <end position="395"/>
    </location>
</feature>
<dbReference type="AlphaFoldDB" id="A0AAV5CGP4"/>
<feature type="coiled-coil region" evidence="1">
    <location>
        <begin position="92"/>
        <end position="133"/>
    </location>
</feature>
<dbReference type="EMBL" id="BQKI01000006">
    <property type="protein sequence ID" value="GJM97280.1"/>
    <property type="molecule type" value="Genomic_DNA"/>
</dbReference>
<keyword evidence="3" id="KW-0732">Signal</keyword>
<feature type="region of interest" description="Disordered" evidence="2">
    <location>
        <begin position="147"/>
        <end position="171"/>
    </location>
</feature>
<evidence type="ECO:0000256" key="2">
    <source>
        <dbReference type="SAM" id="MobiDB-lite"/>
    </source>
</evidence>
<evidence type="ECO:0000313" key="5">
    <source>
        <dbReference type="Proteomes" id="UP001054889"/>
    </source>
</evidence>
<evidence type="ECO:0000313" key="4">
    <source>
        <dbReference type="EMBL" id="GJM97280.1"/>
    </source>
</evidence>
<sequence>MAAADPLATYLGVSFALFLATLPGGASAARHVASLQSRGRLLASRLLAAEDSLRQLRARRREDARANARAAEIFAGHRAAWMEAERRLLARAAAAGDEAASLRSRLAEAEAEAAALRARVERLEHEAAERDELLTALLAATRSADLRGAEEDQVNDDAREAEEDHPMLAPVDPAEPCTAETADAEEALAAAAARYAQQRHKHEGFGDDFYSAAASGMPPWMERSNGWQDLKYDAVESTYNTKHSVPRRESPWKVDVESSGVPAKLRLLEQELLNLEKQTSDPCDSTLTSEFRTQRQTEFLLEAFHLQHRATETRQKLSALQAETAKSSFGDDLTAEAKICTRRALSSIRNNFKEIQRSLEIWLARILGDLEGMLARDGASRMREFFLSPYASAVR</sequence>
<dbReference type="Proteomes" id="UP001054889">
    <property type="component" value="Unassembled WGS sequence"/>
</dbReference>
<feature type="compositionally biased region" description="Basic and acidic residues" evidence="2">
    <location>
        <begin position="147"/>
        <end position="166"/>
    </location>
</feature>